<dbReference type="OrthoDB" id="9812295at2"/>
<dbReference type="SUPFAM" id="SSF52218">
    <property type="entry name" value="Flavoproteins"/>
    <property type="match status" value="1"/>
</dbReference>
<dbReference type="PANTHER" id="PTHR30543:SF21">
    <property type="entry name" value="NAD(P)H-DEPENDENT FMN REDUCTASE LOT6"/>
    <property type="match status" value="1"/>
</dbReference>
<evidence type="ECO:0000313" key="2">
    <source>
        <dbReference type="EMBL" id="OKL40209.1"/>
    </source>
</evidence>
<feature type="domain" description="NADPH-dependent FMN reductase-like" evidence="1">
    <location>
        <begin position="2"/>
        <end position="138"/>
    </location>
</feature>
<evidence type="ECO:0000313" key="3">
    <source>
        <dbReference type="Proteomes" id="UP000186551"/>
    </source>
</evidence>
<dbReference type="GO" id="GO:0016491">
    <property type="term" value="F:oxidoreductase activity"/>
    <property type="evidence" value="ECO:0007669"/>
    <property type="project" value="InterPro"/>
</dbReference>
<comment type="caution">
    <text evidence="2">The sequence shown here is derived from an EMBL/GenBank/DDBJ whole genome shotgun (WGS) entry which is preliminary data.</text>
</comment>
<protein>
    <submittedName>
        <fullName evidence="2">NADPH-dependent FMN reductase</fullName>
    </submittedName>
</protein>
<name>A0A1Q5PD84_9BACT</name>
<dbReference type="InterPro" id="IPR029039">
    <property type="entry name" value="Flavoprotein-like_sf"/>
</dbReference>
<dbReference type="GO" id="GO:0010181">
    <property type="term" value="F:FMN binding"/>
    <property type="evidence" value="ECO:0007669"/>
    <property type="project" value="TreeGrafter"/>
</dbReference>
<reference evidence="2 3" key="1">
    <citation type="submission" date="2016-03" db="EMBL/GenBank/DDBJ databases">
        <title>Genome sequence of Pontibacter sp. nov., of the family cytophagaceae, isolated from marine sediment of the Yellow Sea, China.</title>
        <authorList>
            <person name="Zhang G."/>
            <person name="Zhang R."/>
        </authorList>
    </citation>
    <scope>NUCLEOTIDE SEQUENCE [LARGE SCALE GENOMIC DNA]</scope>
    <source>
        <strain evidence="2 3">S10-8</strain>
    </source>
</reference>
<dbReference type="EMBL" id="LVWA01000005">
    <property type="protein sequence ID" value="OKL40209.1"/>
    <property type="molecule type" value="Genomic_DNA"/>
</dbReference>
<dbReference type="STRING" id="1797110.A3841_17880"/>
<organism evidence="2 3">
    <name type="scientific">Pontibacter flavimaris</name>
    <dbReference type="NCBI Taxonomy" id="1797110"/>
    <lineage>
        <taxon>Bacteria</taxon>
        <taxon>Pseudomonadati</taxon>
        <taxon>Bacteroidota</taxon>
        <taxon>Cytophagia</taxon>
        <taxon>Cytophagales</taxon>
        <taxon>Hymenobacteraceae</taxon>
        <taxon>Pontibacter</taxon>
    </lineage>
</organism>
<evidence type="ECO:0000259" key="1">
    <source>
        <dbReference type="Pfam" id="PF03358"/>
    </source>
</evidence>
<dbReference type="Gene3D" id="3.40.50.360">
    <property type="match status" value="1"/>
</dbReference>
<dbReference type="InterPro" id="IPR005025">
    <property type="entry name" value="FMN_Rdtase-like_dom"/>
</dbReference>
<dbReference type="Proteomes" id="UP000186551">
    <property type="component" value="Unassembled WGS sequence"/>
</dbReference>
<proteinExistence type="predicted"/>
<keyword evidence="3" id="KW-1185">Reference proteome</keyword>
<dbReference type="GO" id="GO:0005829">
    <property type="term" value="C:cytosol"/>
    <property type="evidence" value="ECO:0007669"/>
    <property type="project" value="TreeGrafter"/>
</dbReference>
<dbReference type="PANTHER" id="PTHR30543">
    <property type="entry name" value="CHROMATE REDUCTASE"/>
    <property type="match status" value="1"/>
</dbReference>
<sequence length="174" mass="19150">MITLISGTNRPLSYSRAILDLYAGKLAQHGVAYQILDLADLPADFTVSALYDNTGKNEAFNKLSSLIAASDKFVFVVPEYNSSFPGVLKAFIDGLSYPNTFKDKKGALIGLSSGMQGSGLALSHLSDVLNYLGMHVMAMRLKMAHIEKNFDGKQISNKLYQELLEQHVEQLLKF</sequence>
<dbReference type="InterPro" id="IPR050712">
    <property type="entry name" value="NAD(P)H-dep_reductase"/>
</dbReference>
<gene>
    <name evidence="2" type="ORF">A3841_17880</name>
</gene>
<dbReference type="AlphaFoldDB" id="A0A1Q5PD84"/>
<dbReference type="RefSeq" id="WP_073852313.1">
    <property type="nucleotide sequence ID" value="NZ_LVWA01000005.1"/>
</dbReference>
<accession>A0A1Q5PD84</accession>
<dbReference type="Pfam" id="PF03358">
    <property type="entry name" value="FMN_red"/>
    <property type="match status" value="1"/>
</dbReference>